<evidence type="ECO:0000256" key="1">
    <source>
        <dbReference type="SAM" id="MobiDB-lite"/>
    </source>
</evidence>
<keyword evidence="3" id="KW-1185">Reference proteome</keyword>
<accession>A0A9W7W5X2</accession>
<reference evidence="2 3" key="1">
    <citation type="journal article" date="2018" name="IMA Fungus">
        <title>IMA Genome-F 10: Nine draft genome sequences of Claviceps purpurea s.lat., including C. arundinis, C. humidiphila, and C. cf. spartinae, pseudomolecules for the pitch canker pathogen Fusarium circinatum, draft genome of Davidsoniella eucalypti, Grosmannia galeiformis, Quambalaria eucalypti, and Teratosphaeria destructans.</title>
        <authorList>
            <person name="Wingfield B.D."/>
            <person name="Liu M."/>
            <person name="Nguyen H.D."/>
            <person name="Lane F.A."/>
            <person name="Morgan S.W."/>
            <person name="De Vos L."/>
            <person name="Wilken P.M."/>
            <person name="Duong T.A."/>
            <person name="Aylward J."/>
            <person name="Coetzee M.P."/>
            <person name="Dadej K."/>
            <person name="De Beer Z.W."/>
            <person name="Findlay W."/>
            <person name="Havenga M."/>
            <person name="Kolarik M."/>
            <person name="Menzies J.G."/>
            <person name="Naidoo K."/>
            <person name="Pochopski O."/>
            <person name="Shoukouhi P."/>
            <person name="Santana Q.C."/>
            <person name="Seifert K.A."/>
            <person name="Soal N."/>
            <person name="Steenkamp E.T."/>
            <person name="Tatham C.T."/>
            <person name="van der Nest M.A."/>
            <person name="Wingfield M.J."/>
        </authorList>
    </citation>
    <scope>NUCLEOTIDE SEQUENCE [LARGE SCALE GENOMIC DNA]</scope>
    <source>
        <strain evidence="2">CMW44962</strain>
    </source>
</reference>
<comment type="caution">
    <text evidence="2">The sequence shown here is derived from an EMBL/GenBank/DDBJ whole genome shotgun (WGS) entry which is preliminary data.</text>
</comment>
<evidence type="ECO:0000313" key="3">
    <source>
        <dbReference type="Proteomes" id="UP001138500"/>
    </source>
</evidence>
<feature type="compositionally biased region" description="Polar residues" evidence="1">
    <location>
        <begin position="64"/>
        <end position="77"/>
    </location>
</feature>
<feature type="region of interest" description="Disordered" evidence="1">
    <location>
        <begin position="1"/>
        <end position="206"/>
    </location>
</feature>
<protein>
    <submittedName>
        <fullName evidence="2">Uncharacterized protein</fullName>
    </submittedName>
</protein>
<gene>
    <name evidence="2" type="ORF">Tdes44962_MAKER01491</name>
</gene>
<name>A0A9W7W5X2_9PEZI</name>
<proteinExistence type="predicted"/>
<feature type="region of interest" description="Disordered" evidence="1">
    <location>
        <begin position="350"/>
        <end position="396"/>
    </location>
</feature>
<reference evidence="2 3" key="2">
    <citation type="journal article" date="2021" name="Curr. Genet.">
        <title>Genetic response to nitrogen starvation in the aggressive Eucalyptus foliar pathogen Teratosphaeria destructans.</title>
        <authorList>
            <person name="Havenga M."/>
            <person name="Wingfield B.D."/>
            <person name="Wingfield M.J."/>
            <person name="Dreyer L.L."/>
            <person name="Roets F."/>
            <person name="Aylward J."/>
        </authorList>
    </citation>
    <scope>NUCLEOTIDE SEQUENCE [LARGE SCALE GENOMIC DNA]</scope>
    <source>
        <strain evidence="2">CMW44962</strain>
    </source>
</reference>
<dbReference type="EMBL" id="RIBY02000335">
    <property type="protein sequence ID" value="KAH9844458.1"/>
    <property type="molecule type" value="Genomic_DNA"/>
</dbReference>
<sequence length="396" mass="43486">MTKKSKKRHIGSLGGGENVEHKSDRPAKKRKFNLPGTHTGAIRTPRSGMAAPSKTSCGKAVSSVMPSSQQTPNAVPTSSSGKGGEQQKQQDQQLSAVPTGARKESYDVYPSDGNRASSVAENVHFNPDRPYKVAKKKSNKRARRSRLRDPEISLLDNESTVSAHPQDDAHSKAAKKVEKADDAPPFGTTAPSANQTPAKMLPRHPTSKIAPAITTVLTETTQDHELHPPAGRGRRQRKKLKHRNRLTLAASSPMLSRTVSRQSAIATPTGQRSAPSARNSIDPELGVKLPEPPHGLNEHQRKLWTDRVRRVTLEILTPGKAAQSKTVEASAVSSPGRYRKQRLRRLSHRSENLIYSPPKSRIQNCGGRRPPPRWSQLRRSSGFARTRSFLPHQSTE</sequence>
<feature type="region of interest" description="Disordered" evidence="1">
    <location>
        <begin position="219"/>
        <end position="297"/>
    </location>
</feature>
<evidence type="ECO:0000313" key="2">
    <source>
        <dbReference type="EMBL" id="KAH9844458.1"/>
    </source>
</evidence>
<feature type="compositionally biased region" description="Basic residues" evidence="1">
    <location>
        <begin position="132"/>
        <end position="146"/>
    </location>
</feature>
<feature type="compositionally biased region" description="Basic and acidic residues" evidence="1">
    <location>
        <begin position="165"/>
        <end position="182"/>
    </location>
</feature>
<feature type="compositionally biased region" description="Polar residues" evidence="1">
    <location>
        <begin position="249"/>
        <end position="279"/>
    </location>
</feature>
<dbReference type="AlphaFoldDB" id="A0A9W7W5X2"/>
<organism evidence="2 3">
    <name type="scientific">Teratosphaeria destructans</name>
    <dbReference type="NCBI Taxonomy" id="418781"/>
    <lineage>
        <taxon>Eukaryota</taxon>
        <taxon>Fungi</taxon>
        <taxon>Dikarya</taxon>
        <taxon>Ascomycota</taxon>
        <taxon>Pezizomycotina</taxon>
        <taxon>Dothideomycetes</taxon>
        <taxon>Dothideomycetidae</taxon>
        <taxon>Mycosphaerellales</taxon>
        <taxon>Teratosphaeriaceae</taxon>
        <taxon>Teratosphaeria</taxon>
    </lineage>
</organism>
<feature type="compositionally biased region" description="Basic residues" evidence="1">
    <location>
        <begin position="1"/>
        <end position="10"/>
    </location>
</feature>
<dbReference type="Proteomes" id="UP001138500">
    <property type="component" value="Unassembled WGS sequence"/>
</dbReference>
<feature type="compositionally biased region" description="Basic residues" evidence="1">
    <location>
        <begin position="232"/>
        <end position="245"/>
    </location>
</feature>